<evidence type="ECO:0000313" key="1">
    <source>
        <dbReference type="EMBL" id="AKO61067.1"/>
    </source>
</evidence>
<protein>
    <submittedName>
        <fullName evidence="1">Uncharacterized protein</fullName>
    </submittedName>
</protein>
<dbReference type="GeneID" id="26796661"/>
<evidence type="ECO:0000313" key="2">
    <source>
        <dbReference type="Proteomes" id="UP000202763"/>
    </source>
</evidence>
<dbReference type="EMBL" id="KR534323">
    <property type="protein sequence ID" value="AKO61067.1"/>
    <property type="molecule type" value="Genomic_DNA"/>
</dbReference>
<dbReference type="RefSeq" id="YP_009225600.1">
    <property type="nucleotide sequence ID" value="NC_029094.1"/>
</dbReference>
<sequence length="61" mass="6996">MVIVFVVIPLLIITLILGWLSKKGVFSKVVPMLKKMFTMLTENPLTRKLSLLCKTIDYKDN</sequence>
<dbReference type="Proteomes" id="UP000202763">
    <property type="component" value="Segment"/>
</dbReference>
<accession>A0A0H4IP09</accession>
<keyword evidence="2" id="KW-1185">Reference proteome</keyword>
<organism evidence="1 2">
    <name type="scientific">Pseudoalteromonas phage H101</name>
    <dbReference type="NCBI Taxonomy" id="1654919"/>
    <lineage>
        <taxon>Viruses</taxon>
        <taxon>Duplodnaviria</taxon>
        <taxon>Heunggongvirae</taxon>
        <taxon>Uroviricota</taxon>
        <taxon>Caudoviricetes</taxon>
        <taxon>Shandongvirus</taxon>
        <taxon>Shandongvirus H101</taxon>
    </lineage>
</organism>
<name>A0A0H4IP09_9CAUD</name>
<dbReference type="KEGG" id="vg:26796661"/>
<proteinExistence type="predicted"/>
<reference evidence="1 2" key="1">
    <citation type="submission" date="2015-05" db="EMBL/GenBank/DDBJ databases">
        <authorList>
            <person name="Wang D.B."/>
            <person name="Wang M."/>
        </authorList>
    </citation>
    <scope>NUCLEOTIDE SEQUENCE [LARGE SCALE GENOMIC DNA]</scope>
</reference>